<dbReference type="InterPro" id="IPR037185">
    <property type="entry name" value="EmrE-like"/>
</dbReference>
<dbReference type="AlphaFoldDB" id="A0A0G4G0W8"/>
<feature type="transmembrane region" description="Helical" evidence="1">
    <location>
        <begin position="233"/>
        <end position="251"/>
    </location>
</feature>
<feature type="transmembrane region" description="Helical" evidence="1">
    <location>
        <begin position="85"/>
        <end position="108"/>
    </location>
</feature>
<dbReference type="InterPro" id="IPR000620">
    <property type="entry name" value="EamA_dom"/>
</dbReference>
<feature type="transmembrane region" description="Helical" evidence="1">
    <location>
        <begin position="114"/>
        <end position="134"/>
    </location>
</feature>
<feature type="domain" description="EamA" evidence="2">
    <location>
        <begin position="167"/>
        <end position="300"/>
    </location>
</feature>
<keyword evidence="4" id="KW-1185">Reference proteome</keyword>
<proteinExistence type="predicted"/>
<protein>
    <recommendedName>
        <fullName evidence="2">EamA domain-containing protein</fullName>
    </recommendedName>
</protein>
<dbReference type="GO" id="GO:0016020">
    <property type="term" value="C:membrane"/>
    <property type="evidence" value="ECO:0007669"/>
    <property type="project" value="InterPro"/>
</dbReference>
<feature type="transmembrane region" description="Helical" evidence="1">
    <location>
        <begin position="141"/>
        <end position="159"/>
    </location>
</feature>
<gene>
    <name evidence="3" type="ORF">Vbra_16671</name>
</gene>
<evidence type="ECO:0000313" key="3">
    <source>
        <dbReference type="EMBL" id="CEM21703.1"/>
    </source>
</evidence>
<feature type="transmembrane region" description="Helical" evidence="1">
    <location>
        <begin position="286"/>
        <end position="310"/>
    </location>
</feature>
<dbReference type="EMBL" id="CDMY01000542">
    <property type="protein sequence ID" value="CEM21703.1"/>
    <property type="molecule type" value="Genomic_DNA"/>
</dbReference>
<accession>A0A0G4G0W8</accession>
<dbReference type="Proteomes" id="UP000041254">
    <property type="component" value="Unassembled WGS sequence"/>
</dbReference>
<dbReference type="InParanoid" id="A0A0G4G0W8"/>
<feature type="domain" description="EamA" evidence="2">
    <location>
        <begin position="27"/>
        <end position="158"/>
    </location>
</feature>
<evidence type="ECO:0000313" key="4">
    <source>
        <dbReference type="Proteomes" id="UP000041254"/>
    </source>
</evidence>
<feature type="transmembrane region" description="Helical" evidence="1">
    <location>
        <begin position="198"/>
        <end position="218"/>
    </location>
</feature>
<dbReference type="OMA" id="IMVRAFR"/>
<dbReference type="PANTHER" id="PTHR22911">
    <property type="entry name" value="ACYL-MALONYL CONDENSING ENZYME-RELATED"/>
    <property type="match status" value="1"/>
</dbReference>
<evidence type="ECO:0000259" key="2">
    <source>
        <dbReference type="Pfam" id="PF00892"/>
    </source>
</evidence>
<dbReference type="VEuPathDB" id="CryptoDB:Vbra_16671"/>
<organism evidence="3 4">
    <name type="scientific">Vitrella brassicaformis (strain CCMP3155)</name>
    <dbReference type="NCBI Taxonomy" id="1169540"/>
    <lineage>
        <taxon>Eukaryota</taxon>
        <taxon>Sar</taxon>
        <taxon>Alveolata</taxon>
        <taxon>Colpodellida</taxon>
        <taxon>Vitrellaceae</taxon>
        <taxon>Vitrella</taxon>
    </lineage>
</organism>
<dbReference type="PANTHER" id="PTHR22911:SF135">
    <property type="entry name" value="BLR4310 PROTEIN"/>
    <property type="match status" value="1"/>
</dbReference>
<dbReference type="SUPFAM" id="SSF103481">
    <property type="entry name" value="Multidrug resistance efflux transporter EmrE"/>
    <property type="match status" value="2"/>
</dbReference>
<sequence length="404" mass="43693">MTTRESSKGLRRILRCAHLPDRLKGTLVVLGGVLVLTPDSLLIRQVKHYNAWTIAFGRQILLFFTLLTATLVTTPPGERWRTLKAGFPGVLCAIAPLSLTQLSFPFAILMTTVANTLGIIASNPLFAGLFSTLFLREHAPLSLWLAIVAVLSGVALVFIDDINGSGLWGNLLALVVAITVGIYFVVVKALLRKHSHLSPMLIVAYAALLTTIVSAAAGELDFTPLGYFKWSDIGWFVIQGCLSIPIAFACLTIGPRYLHPAEAALFLNVEVVLGPFYVFLSEGETPSTMALIGVSIVLFTMVAHSALVLWQSRREQRKTNGEVMVADKDRGTEKMTKADTQPTRLESIDVGVDVSPADARQNECDCDGVEDRERVAMEGVAVVTCAAGCERPDLRDSGQRTAGA</sequence>
<name>A0A0G4G0W8_VITBC</name>
<dbReference type="OrthoDB" id="10673876at2759"/>
<reference evidence="3 4" key="1">
    <citation type="submission" date="2014-11" db="EMBL/GenBank/DDBJ databases">
        <authorList>
            <person name="Zhu J."/>
            <person name="Qi W."/>
            <person name="Song R."/>
        </authorList>
    </citation>
    <scope>NUCLEOTIDE SEQUENCE [LARGE SCALE GENOMIC DNA]</scope>
</reference>
<keyword evidence="1" id="KW-1133">Transmembrane helix</keyword>
<feature type="transmembrane region" description="Helical" evidence="1">
    <location>
        <begin position="49"/>
        <end position="73"/>
    </location>
</feature>
<keyword evidence="1" id="KW-0812">Transmembrane</keyword>
<evidence type="ECO:0000256" key="1">
    <source>
        <dbReference type="SAM" id="Phobius"/>
    </source>
</evidence>
<dbReference type="Pfam" id="PF00892">
    <property type="entry name" value="EamA"/>
    <property type="match status" value="2"/>
</dbReference>
<feature type="transmembrane region" description="Helical" evidence="1">
    <location>
        <begin position="171"/>
        <end position="191"/>
    </location>
</feature>
<keyword evidence="1" id="KW-0472">Membrane</keyword>
<dbReference type="PhylomeDB" id="A0A0G4G0W8"/>